<evidence type="ECO:0000259" key="1">
    <source>
        <dbReference type="Pfam" id="PF23961"/>
    </source>
</evidence>
<feature type="domain" description="Phage neck terminator protein gp12-like" evidence="1">
    <location>
        <begin position="5"/>
        <end position="158"/>
    </location>
</feature>
<organism evidence="2">
    <name type="scientific">Methylophaga aminisulfidivorans</name>
    <dbReference type="NCBI Taxonomy" id="230105"/>
    <lineage>
        <taxon>Bacteria</taxon>
        <taxon>Pseudomonadati</taxon>
        <taxon>Pseudomonadota</taxon>
        <taxon>Gammaproteobacteria</taxon>
        <taxon>Thiotrichales</taxon>
        <taxon>Piscirickettsiaceae</taxon>
        <taxon>Methylophaga</taxon>
    </lineage>
</organism>
<sequence length="176" mass="19795">MTNEELFAILRSHILALTGVPECILYAQNADAPQGEYASVNPRYAIGERGQANIYNKDVIGDLVETDVRPQAMITVAVEFFRGEANQRAERLLQMGKIQTVTWDLFKYKMSVRNTSGVLDLTAIQSSNYEQRARIEIYLWAELSTKYTTNNILGTSIVAENEDGDTIQEIDIDIRG</sequence>
<proteinExistence type="predicted"/>
<dbReference type="Pfam" id="PF23961">
    <property type="entry name" value="Phage_tail_terminator_9"/>
    <property type="match status" value="1"/>
</dbReference>
<evidence type="ECO:0000313" key="2">
    <source>
        <dbReference type="EMBL" id="HEC73115.1"/>
    </source>
</evidence>
<gene>
    <name evidence="2" type="ORF">ENI26_01945</name>
</gene>
<reference evidence="2" key="1">
    <citation type="journal article" date="2020" name="mSystems">
        <title>Genome- and Community-Level Interaction Insights into Carbon Utilization and Element Cycling Functions of Hydrothermarchaeota in Hydrothermal Sediment.</title>
        <authorList>
            <person name="Zhou Z."/>
            <person name="Liu Y."/>
            <person name="Xu W."/>
            <person name="Pan J."/>
            <person name="Luo Z.H."/>
            <person name="Li M."/>
        </authorList>
    </citation>
    <scope>NUCLEOTIDE SEQUENCE [LARGE SCALE GENOMIC DNA]</scope>
    <source>
        <strain evidence="2">HyVt-380</strain>
    </source>
</reference>
<dbReference type="Proteomes" id="UP000886384">
    <property type="component" value="Unassembled WGS sequence"/>
</dbReference>
<dbReference type="InterPro" id="IPR057087">
    <property type="entry name" value="Gp12-like"/>
</dbReference>
<name>A0A7C1W1M2_9GAMM</name>
<comment type="caution">
    <text evidence="2">The sequence shown here is derived from an EMBL/GenBank/DDBJ whole genome shotgun (WGS) entry which is preliminary data.</text>
</comment>
<dbReference type="EMBL" id="DRHY01000046">
    <property type="protein sequence ID" value="HEC73115.1"/>
    <property type="molecule type" value="Genomic_DNA"/>
</dbReference>
<dbReference type="NCBIfam" id="NF047498">
    <property type="entry name" value="LIC_12616_fam"/>
    <property type="match status" value="1"/>
</dbReference>
<accession>A0A7C1W1M2</accession>
<protein>
    <recommendedName>
        <fullName evidence="1">Phage neck terminator protein gp12-like domain-containing protein</fullName>
    </recommendedName>
</protein>
<dbReference type="AlphaFoldDB" id="A0A7C1W1M2"/>